<sequence>MRHLLLALLLIQTANAGEKAMQNTSLYLSIFFLILFIVSIYAFYVNKCNQKNILLQEKEKEIIALHQRHAEQEKEYFTKESEREKEILSLNHTIENMERKLQEGTKNQVVAKIESLQKKRQNKQNHTSDS</sequence>
<feature type="coiled-coil region" evidence="1">
    <location>
        <begin position="55"/>
        <end position="126"/>
    </location>
</feature>
<keyword evidence="2" id="KW-1133">Transmembrane helix</keyword>
<evidence type="ECO:0000256" key="1">
    <source>
        <dbReference type="SAM" id="Coils"/>
    </source>
</evidence>
<evidence type="ECO:0000313" key="3">
    <source>
        <dbReference type="EMBL" id="SFV56645.1"/>
    </source>
</evidence>
<keyword evidence="2" id="KW-0472">Membrane</keyword>
<name>A0A1W1BT30_9ZZZZ</name>
<organism evidence="3">
    <name type="scientific">hydrothermal vent metagenome</name>
    <dbReference type="NCBI Taxonomy" id="652676"/>
    <lineage>
        <taxon>unclassified sequences</taxon>
        <taxon>metagenomes</taxon>
        <taxon>ecological metagenomes</taxon>
    </lineage>
</organism>
<feature type="transmembrane region" description="Helical" evidence="2">
    <location>
        <begin position="26"/>
        <end position="45"/>
    </location>
</feature>
<keyword evidence="1" id="KW-0175">Coiled coil</keyword>
<dbReference type="EMBL" id="FPHD01000040">
    <property type="protein sequence ID" value="SFV56645.1"/>
    <property type="molecule type" value="Genomic_DNA"/>
</dbReference>
<evidence type="ECO:0000256" key="2">
    <source>
        <dbReference type="SAM" id="Phobius"/>
    </source>
</evidence>
<accession>A0A1W1BT30</accession>
<dbReference type="AlphaFoldDB" id="A0A1W1BT30"/>
<gene>
    <name evidence="3" type="ORF">MNB_SV-8-193</name>
</gene>
<reference evidence="3" key="1">
    <citation type="submission" date="2016-10" db="EMBL/GenBank/DDBJ databases">
        <authorList>
            <person name="de Groot N.N."/>
        </authorList>
    </citation>
    <scope>NUCLEOTIDE SEQUENCE</scope>
</reference>
<keyword evidence="2" id="KW-0812">Transmembrane</keyword>
<proteinExistence type="predicted"/>
<protein>
    <submittedName>
        <fullName evidence="3">Uncharacterized protein</fullName>
    </submittedName>
</protein>